<dbReference type="OrthoDB" id="10623435at2759"/>
<keyword evidence="1" id="KW-1133">Transmembrane helix</keyword>
<sequence>MVEETYPRICCSRYGSPWELVVKPTSEKAENRVRFCHSSSAWILPALIFVVSNLCKCLKEKTTYLLCTAMGCLGVSALIHLVKELWLRGNSMSDMTVSVNFDPRNHMFHILVIVDYEKYETWGVRTPEVNLSVEDSFLCHSANTRGKMESDGSSYSSVVELLGSIQKSECLGNNDHKRLVQEIRLLEPFGAWAMALAVGSDGILALALR</sequence>
<dbReference type="AlphaFoldDB" id="A0A834G768"/>
<accession>A0A834G768</accession>
<proteinExistence type="predicted"/>
<keyword evidence="3" id="KW-1185">Reference proteome</keyword>
<organism evidence="2 3">
    <name type="scientific">Rhododendron simsii</name>
    <name type="common">Sims's rhododendron</name>
    <dbReference type="NCBI Taxonomy" id="118357"/>
    <lineage>
        <taxon>Eukaryota</taxon>
        <taxon>Viridiplantae</taxon>
        <taxon>Streptophyta</taxon>
        <taxon>Embryophyta</taxon>
        <taxon>Tracheophyta</taxon>
        <taxon>Spermatophyta</taxon>
        <taxon>Magnoliopsida</taxon>
        <taxon>eudicotyledons</taxon>
        <taxon>Gunneridae</taxon>
        <taxon>Pentapetalae</taxon>
        <taxon>asterids</taxon>
        <taxon>Ericales</taxon>
        <taxon>Ericaceae</taxon>
        <taxon>Ericoideae</taxon>
        <taxon>Rhodoreae</taxon>
        <taxon>Rhododendron</taxon>
    </lineage>
</organism>
<dbReference type="Proteomes" id="UP000626092">
    <property type="component" value="Unassembled WGS sequence"/>
</dbReference>
<reference evidence="2" key="1">
    <citation type="submission" date="2019-11" db="EMBL/GenBank/DDBJ databases">
        <authorList>
            <person name="Liu Y."/>
            <person name="Hou J."/>
            <person name="Li T.-Q."/>
            <person name="Guan C.-H."/>
            <person name="Wu X."/>
            <person name="Wu H.-Z."/>
            <person name="Ling F."/>
            <person name="Zhang R."/>
            <person name="Shi X.-G."/>
            <person name="Ren J.-P."/>
            <person name="Chen E.-F."/>
            <person name="Sun J.-M."/>
        </authorList>
    </citation>
    <scope>NUCLEOTIDE SEQUENCE</scope>
    <source>
        <strain evidence="2">Adult_tree_wgs_1</strain>
        <tissue evidence="2">Leaves</tissue>
    </source>
</reference>
<feature type="transmembrane region" description="Helical" evidence="1">
    <location>
        <begin position="62"/>
        <end position="82"/>
    </location>
</feature>
<name>A0A834G768_RHOSS</name>
<gene>
    <name evidence="2" type="ORF">RHSIM_Rhsim12G0055800</name>
</gene>
<evidence type="ECO:0000256" key="1">
    <source>
        <dbReference type="SAM" id="Phobius"/>
    </source>
</evidence>
<evidence type="ECO:0000313" key="3">
    <source>
        <dbReference type="Proteomes" id="UP000626092"/>
    </source>
</evidence>
<keyword evidence="1" id="KW-0472">Membrane</keyword>
<keyword evidence="1" id="KW-0812">Transmembrane</keyword>
<evidence type="ECO:0000313" key="2">
    <source>
        <dbReference type="EMBL" id="KAF7124344.1"/>
    </source>
</evidence>
<protein>
    <submittedName>
        <fullName evidence="2">Uncharacterized protein</fullName>
    </submittedName>
</protein>
<comment type="caution">
    <text evidence="2">The sequence shown here is derived from an EMBL/GenBank/DDBJ whole genome shotgun (WGS) entry which is preliminary data.</text>
</comment>
<dbReference type="EMBL" id="WJXA01000012">
    <property type="protein sequence ID" value="KAF7124344.1"/>
    <property type="molecule type" value="Genomic_DNA"/>
</dbReference>